<accession>A0ABN9QRH1</accession>
<reference evidence="2" key="1">
    <citation type="submission" date="2023-10" db="EMBL/GenBank/DDBJ databases">
        <authorList>
            <person name="Chen Y."/>
            <person name="Shah S."/>
            <person name="Dougan E. K."/>
            <person name="Thang M."/>
            <person name="Chan C."/>
        </authorList>
    </citation>
    <scope>NUCLEOTIDE SEQUENCE [LARGE SCALE GENOMIC DNA]</scope>
</reference>
<protein>
    <recommendedName>
        <fullName evidence="4">Peptide-O-fucosyltransferase 1</fullName>
    </recommendedName>
</protein>
<dbReference type="PROSITE" id="PS51257">
    <property type="entry name" value="PROKAR_LIPOPROTEIN"/>
    <property type="match status" value="1"/>
</dbReference>
<sequence>MAAAARHGMNFGGVVSAACGQALGRPHGADVAALAAAFLGLNGSEDLFTTGPAEYDFTFHGINDLVRQLKGGLRLAGHTDVLLLPRAAGGVMADEVKARWARGYYSEEFLTALRWPGTPLLSRPLPSSKSRPIVAMHVRRGDMSLGCERCRDRTTPDGWNLWALRRILRALPGADVHVFSSLEGRHAPAEFDNGYREIGASVHLDDVEILTPWTYFARADLVVLARSSFSWAPAMLNPSCVVFQKNPRLAPLPGWIEARHQWEAEETWPEGLDDQTPGGLRRPSGAGPGRGALTAARGRPPPREVPRLARRSAGSGLRRLPRSAASVRPCSGARAHRLRYSTCFVSELCRFASCASVLSA</sequence>
<dbReference type="EMBL" id="CAUYUJ010003748">
    <property type="protein sequence ID" value="CAK0806607.1"/>
    <property type="molecule type" value="Genomic_DNA"/>
</dbReference>
<keyword evidence="3" id="KW-1185">Reference proteome</keyword>
<name>A0ABN9QRH1_9DINO</name>
<proteinExistence type="predicted"/>
<comment type="caution">
    <text evidence="2">The sequence shown here is derived from an EMBL/GenBank/DDBJ whole genome shotgun (WGS) entry which is preliminary data.</text>
</comment>
<feature type="region of interest" description="Disordered" evidence="1">
    <location>
        <begin position="268"/>
        <end position="320"/>
    </location>
</feature>
<organism evidence="2 3">
    <name type="scientific">Prorocentrum cordatum</name>
    <dbReference type="NCBI Taxonomy" id="2364126"/>
    <lineage>
        <taxon>Eukaryota</taxon>
        <taxon>Sar</taxon>
        <taxon>Alveolata</taxon>
        <taxon>Dinophyceae</taxon>
        <taxon>Prorocentrales</taxon>
        <taxon>Prorocentraceae</taxon>
        <taxon>Prorocentrum</taxon>
    </lineage>
</organism>
<dbReference type="Proteomes" id="UP001189429">
    <property type="component" value="Unassembled WGS sequence"/>
</dbReference>
<evidence type="ECO:0000313" key="3">
    <source>
        <dbReference type="Proteomes" id="UP001189429"/>
    </source>
</evidence>
<evidence type="ECO:0008006" key="4">
    <source>
        <dbReference type="Google" id="ProtNLM"/>
    </source>
</evidence>
<evidence type="ECO:0000256" key="1">
    <source>
        <dbReference type="SAM" id="MobiDB-lite"/>
    </source>
</evidence>
<gene>
    <name evidence="2" type="ORF">PCOR1329_LOCUS12767</name>
</gene>
<evidence type="ECO:0000313" key="2">
    <source>
        <dbReference type="EMBL" id="CAK0806607.1"/>
    </source>
</evidence>